<evidence type="ECO:0000313" key="2">
    <source>
        <dbReference type="EMBL" id="CAF9916713.1"/>
    </source>
</evidence>
<dbReference type="AlphaFoldDB" id="A0A8H3F351"/>
<feature type="region of interest" description="Disordered" evidence="1">
    <location>
        <begin position="77"/>
        <end position="99"/>
    </location>
</feature>
<dbReference type="Proteomes" id="UP000664521">
    <property type="component" value="Unassembled WGS sequence"/>
</dbReference>
<feature type="compositionally biased region" description="Low complexity" evidence="1">
    <location>
        <begin position="82"/>
        <end position="99"/>
    </location>
</feature>
<gene>
    <name evidence="2" type="ORF">HETSPECPRED_002988</name>
</gene>
<proteinExistence type="predicted"/>
<reference evidence="2" key="1">
    <citation type="submission" date="2021-03" db="EMBL/GenBank/DDBJ databases">
        <authorList>
            <person name="Tagirdzhanova G."/>
        </authorList>
    </citation>
    <scope>NUCLEOTIDE SEQUENCE</scope>
</reference>
<organism evidence="2 3">
    <name type="scientific">Heterodermia speciosa</name>
    <dbReference type="NCBI Taxonomy" id="116794"/>
    <lineage>
        <taxon>Eukaryota</taxon>
        <taxon>Fungi</taxon>
        <taxon>Dikarya</taxon>
        <taxon>Ascomycota</taxon>
        <taxon>Pezizomycotina</taxon>
        <taxon>Lecanoromycetes</taxon>
        <taxon>OSLEUM clade</taxon>
        <taxon>Lecanoromycetidae</taxon>
        <taxon>Caliciales</taxon>
        <taxon>Physciaceae</taxon>
        <taxon>Heterodermia</taxon>
    </lineage>
</organism>
<feature type="region of interest" description="Disordered" evidence="1">
    <location>
        <begin position="173"/>
        <end position="192"/>
    </location>
</feature>
<evidence type="ECO:0000256" key="1">
    <source>
        <dbReference type="SAM" id="MobiDB-lite"/>
    </source>
</evidence>
<evidence type="ECO:0000313" key="3">
    <source>
        <dbReference type="Proteomes" id="UP000664521"/>
    </source>
</evidence>
<accession>A0A8H3F351</accession>
<dbReference type="EMBL" id="CAJPDS010000018">
    <property type="protein sequence ID" value="CAF9916713.1"/>
    <property type="molecule type" value="Genomic_DNA"/>
</dbReference>
<protein>
    <submittedName>
        <fullName evidence="2">Uncharacterized protein</fullName>
    </submittedName>
</protein>
<comment type="caution">
    <text evidence="2">The sequence shown here is derived from an EMBL/GenBank/DDBJ whole genome shotgun (WGS) entry which is preliminary data.</text>
</comment>
<keyword evidence="3" id="KW-1185">Reference proteome</keyword>
<sequence length="233" mass="24576">MALASLSRTLSFASLSTFTNLTSTPFCSIPTTSLNPNRIASITGISPDDCGTCIEICVPSAASCTDVLLVDSVNSFSPHPETTTTNTNTTNTNTTNTNTTSEIGIHARIEREPQILISTTNPLSPSVGAPVHASVLPPTRCQGIWNGDLLGDGNLPLGKFAELMLLADARETKKGTEKRGRRRASVADGVGGSTELKPAFTMPVFRPPTGAEYMVDTGYLARKNGGTGRIFSK</sequence>
<name>A0A8H3F351_9LECA</name>